<dbReference type="InterPro" id="IPR050682">
    <property type="entry name" value="ModA/WtpA"/>
</dbReference>
<name>Q1K394_DESA6</name>
<reference evidence="1" key="1">
    <citation type="submission" date="2006-05" db="EMBL/GenBank/DDBJ databases">
        <title>Annotation of the draft genome assembly of Desulfuromonas acetoxidans DSM 684.</title>
        <authorList>
            <consortium name="US DOE Joint Genome Institute (JGI-ORNL)"/>
            <person name="Larimer F."/>
            <person name="Land M."/>
            <person name="Hauser L."/>
        </authorList>
    </citation>
    <scope>NUCLEOTIDE SEQUENCE [LARGE SCALE GENOMIC DNA]</scope>
    <source>
        <strain evidence="1">DSM 684</strain>
    </source>
</reference>
<evidence type="ECO:0000313" key="1">
    <source>
        <dbReference type="EMBL" id="EAT17080.1"/>
    </source>
</evidence>
<dbReference type="AlphaFoldDB" id="Q1K394"/>
<evidence type="ECO:0000313" key="2">
    <source>
        <dbReference type="Proteomes" id="UP000005695"/>
    </source>
</evidence>
<dbReference type="OrthoDB" id="9786399at2"/>
<dbReference type="RefSeq" id="WP_005998000.1">
    <property type="nucleotide sequence ID" value="NZ_AAEW02000002.1"/>
</dbReference>
<accession>Q1K394</accession>
<dbReference type="GO" id="GO:0030973">
    <property type="term" value="F:molybdate ion binding"/>
    <property type="evidence" value="ECO:0007669"/>
    <property type="project" value="TreeGrafter"/>
</dbReference>
<protein>
    <submittedName>
        <fullName evidence="1">ABC-type molybdate transport system periplasmic component-like</fullName>
    </submittedName>
</protein>
<dbReference type="PANTHER" id="PTHR30632:SF0">
    <property type="entry name" value="SULFATE-BINDING PROTEIN"/>
    <property type="match status" value="1"/>
</dbReference>
<dbReference type="EMBL" id="AAEW02000002">
    <property type="protein sequence ID" value="EAT17080.1"/>
    <property type="molecule type" value="Genomic_DNA"/>
</dbReference>
<sequence length="263" mass="29007">MMRYPLTLLLCALLVVVSGCDPREHPDVRREQKDELLIYSGMTMIKPLLELAKIMESEHDCVVRVTYGGTGHIAKSVRVNQIGDIFFPGENSYIHALQNDGLATDVVTVGVNQAALYVQRGNPLHISASLQELAEPGYHVVLGNELSGAIGRETKIMLSDAGLYDDVIENVLYMATDSKGLAQAIRHQDADLVINWKAVAFLPENKYVMEALELPETVAPKHPLQMALLSYSQHAALARAFLELARSERGQTIFRDYGFADGS</sequence>
<dbReference type="GO" id="GO:0015689">
    <property type="term" value="P:molybdate ion transport"/>
    <property type="evidence" value="ECO:0007669"/>
    <property type="project" value="TreeGrafter"/>
</dbReference>
<gene>
    <name evidence="1" type="ORF">Dace_2946</name>
</gene>
<dbReference type="SUPFAM" id="SSF53850">
    <property type="entry name" value="Periplasmic binding protein-like II"/>
    <property type="match status" value="1"/>
</dbReference>
<proteinExistence type="predicted"/>
<keyword evidence="2" id="KW-1185">Reference proteome</keyword>
<dbReference type="Pfam" id="PF13531">
    <property type="entry name" value="SBP_bac_11"/>
    <property type="match status" value="1"/>
</dbReference>
<comment type="caution">
    <text evidence="1">The sequence shown here is derived from an EMBL/GenBank/DDBJ whole genome shotgun (WGS) entry which is preliminary data.</text>
</comment>
<dbReference type="Gene3D" id="3.40.190.10">
    <property type="entry name" value="Periplasmic binding protein-like II"/>
    <property type="match status" value="2"/>
</dbReference>
<organism evidence="1 2">
    <name type="scientific">Desulfuromonas acetoxidans (strain DSM 684 / 11070)</name>
    <dbReference type="NCBI Taxonomy" id="281689"/>
    <lineage>
        <taxon>Bacteria</taxon>
        <taxon>Pseudomonadati</taxon>
        <taxon>Thermodesulfobacteriota</taxon>
        <taxon>Desulfuromonadia</taxon>
        <taxon>Desulfuromonadales</taxon>
        <taxon>Desulfuromonadaceae</taxon>
        <taxon>Desulfuromonas</taxon>
    </lineage>
</organism>
<dbReference type="PANTHER" id="PTHR30632">
    <property type="entry name" value="MOLYBDATE-BINDING PERIPLASMIC PROTEIN"/>
    <property type="match status" value="1"/>
</dbReference>
<dbReference type="Proteomes" id="UP000005695">
    <property type="component" value="Unassembled WGS sequence"/>
</dbReference>
<reference evidence="1" key="2">
    <citation type="submission" date="2006-05" db="EMBL/GenBank/DDBJ databases">
        <title>Sequencing of the draft genome and assembly of Desulfuromonas acetoxidans DSM 684.</title>
        <authorList>
            <consortium name="US DOE Joint Genome Institute (JGI-PGF)"/>
            <person name="Copeland A."/>
            <person name="Lucas S."/>
            <person name="Lapidus A."/>
            <person name="Barry K."/>
            <person name="Detter J.C."/>
            <person name="Glavina del Rio T."/>
            <person name="Hammon N."/>
            <person name="Israni S."/>
            <person name="Dalin E."/>
            <person name="Tice H."/>
            <person name="Bruce D."/>
            <person name="Pitluck S."/>
            <person name="Richardson P."/>
        </authorList>
    </citation>
    <scope>NUCLEOTIDE SEQUENCE [LARGE SCALE GENOMIC DNA]</scope>
    <source>
        <strain evidence="1">DSM 684</strain>
    </source>
</reference>
<dbReference type="PROSITE" id="PS51257">
    <property type="entry name" value="PROKAR_LIPOPROTEIN"/>
    <property type="match status" value="1"/>
</dbReference>